<evidence type="ECO:0000313" key="3">
    <source>
        <dbReference type="Proteomes" id="UP000703269"/>
    </source>
</evidence>
<dbReference type="PANTHER" id="PTHR11559">
    <property type="entry name" value="CARBOXYLESTERASE"/>
    <property type="match status" value="1"/>
</dbReference>
<sequence length="203" mass="21475">MYALPPLLPHTTTSLALTPSWGESAGASSVALQTLTHGGDTRDLFRGASMQSGSPPVVRGQADCDGRTGCAPAPDTLECLRGVTFAALLQAIDQSPSITSRQRWRWRGCPADGVFLADDPQVLVQQELVADMPFVTSDCDDGTIFAPPNLNITTAAQLRAYFTEFFLPTASAAQLATLLALYPADPAQGAHFGTRARDALSPQ</sequence>
<organism evidence="2 3">
    <name type="scientific">Phanerochaete sordida</name>
    <dbReference type="NCBI Taxonomy" id="48140"/>
    <lineage>
        <taxon>Eukaryota</taxon>
        <taxon>Fungi</taxon>
        <taxon>Dikarya</taxon>
        <taxon>Basidiomycota</taxon>
        <taxon>Agaricomycotina</taxon>
        <taxon>Agaricomycetes</taxon>
        <taxon>Polyporales</taxon>
        <taxon>Phanerochaetaceae</taxon>
        <taxon>Phanerochaete</taxon>
    </lineage>
</organism>
<dbReference type="EMBL" id="BPQB01000027">
    <property type="protein sequence ID" value="GJE92595.1"/>
    <property type="molecule type" value="Genomic_DNA"/>
</dbReference>
<gene>
    <name evidence="2" type="ORF">PsYK624_087500</name>
</gene>
<name>A0A9P3GF30_9APHY</name>
<dbReference type="Proteomes" id="UP000703269">
    <property type="component" value="Unassembled WGS sequence"/>
</dbReference>
<evidence type="ECO:0000259" key="1">
    <source>
        <dbReference type="Pfam" id="PF00135"/>
    </source>
</evidence>
<reference evidence="2 3" key="1">
    <citation type="submission" date="2021-08" db="EMBL/GenBank/DDBJ databases">
        <title>Draft Genome Sequence of Phanerochaete sordida strain YK-624.</title>
        <authorList>
            <person name="Mori T."/>
            <person name="Dohra H."/>
            <person name="Suzuki T."/>
            <person name="Kawagishi H."/>
            <person name="Hirai H."/>
        </authorList>
    </citation>
    <scope>NUCLEOTIDE SEQUENCE [LARGE SCALE GENOMIC DNA]</scope>
    <source>
        <strain evidence="2 3">YK-624</strain>
    </source>
</reference>
<dbReference type="Gene3D" id="3.40.50.1820">
    <property type="entry name" value="alpha/beta hydrolase"/>
    <property type="match status" value="1"/>
</dbReference>
<dbReference type="InterPro" id="IPR029058">
    <property type="entry name" value="AB_hydrolase_fold"/>
</dbReference>
<dbReference type="SUPFAM" id="SSF53474">
    <property type="entry name" value="alpha/beta-Hydrolases"/>
    <property type="match status" value="1"/>
</dbReference>
<evidence type="ECO:0000313" key="2">
    <source>
        <dbReference type="EMBL" id="GJE92595.1"/>
    </source>
</evidence>
<dbReference type="AlphaFoldDB" id="A0A9P3GF30"/>
<dbReference type="OrthoDB" id="408631at2759"/>
<dbReference type="Pfam" id="PF00135">
    <property type="entry name" value="COesterase"/>
    <property type="match status" value="1"/>
</dbReference>
<comment type="caution">
    <text evidence="2">The sequence shown here is derived from an EMBL/GenBank/DDBJ whole genome shotgun (WGS) entry which is preliminary data.</text>
</comment>
<dbReference type="InterPro" id="IPR002018">
    <property type="entry name" value="CarbesteraseB"/>
</dbReference>
<dbReference type="InterPro" id="IPR050309">
    <property type="entry name" value="Type-B_Carboxylest/Lipase"/>
</dbReference>
<protein>
    <recommendedName>
        <fullName evidence="1">Carboxylesterase type B domain-containing protein</fullName>
    </recommendedName>
</protein>
<accession>A0A9P3GF30</accession>
<feature type="domain" description="Carboxylesterase type B" evidence="1">
    <location>
        <begin position="21"/>
        <end position="150"/>
    </location>
</feature>
<proteinExistence type="predicted"/>
<keyword evidence="3" id="KW-1185">Reference proteome</keyword>